<gene>
    <name evidence="2" type="ORF">DA73_0208890</name>
</gene>
<comment type="caution">
    <text evidence="2">The sequence shown here is derived from an EMBL/GenBank/DDBJ whole genome shotgun (WGS) entry which is preliminary data.</text>
</comment>
<organism evidence="2">
    <name type="scientific">Tolypothrix bouteillei VB521301</name>
    <dbReference type="NCBI Taxonomy" id="1479485"/>
    <lineage>
        <taxon>Bacteria</taxon>
        <taxon>Bacillati</taxon>
        <taxon>Cyanobacteriota</taxon>
        <taxon>Cyanophyceae</taxon>
        <taxon>Nostocales</taxon>
        <taxon>Tolypothrichaceae</taxon>
        <taxon>Tolypothrix</taxon>
    </lineage>
</organism>
<evidence type="ECO:0000256" key="1">
    <source>
        <dbReference type="SAM" id="MobiDB-lite"/>
    </source>
</evidence>
<protein>
    <submittedName>
        <fullName evidence="2">Uncharacterized protein</fullName>
    </submittedName>
</protein>
<reference evidence="2" key="1">
    <citation type="journal article" date="2015" name="Genome Announc.">
        <title>Draft Genome Sequence of Tolypothrix boutellei Strain VB521301.</title>
        <authorList>
            <person name="Chandrababunaidu M.M."/>
            <person name="Singh D."/>
            <person name="Sen D."/>
            <person name="Bhan S."/>
            <person name="Das S."/>
            <person name="Gupta A."/>
            <person name="Adhikary S.P."/>
            <person name="Tripathy S."/>
        </authorList>
    </citation>
    <scope>NUCLEOTIDE SEQUENCE</scope>
    <source>
        <strain evidence="2">VB521301</strain>
    </source>
</reference>
<dbReference type="EMBL" id="JHEG02000026">
    <property type="protein sequence ID" value="KIE12608.1"/>
    <property type="molecule type" value="Genomic_DNA"/>
</dbReference>
<feature type="compositionally biased region" description="Basic and acidic residues" evidence="1">
    <location>
        <begin position="48"/>
        <end position="58"/>
    </location>
</feature>
<dbReference type="AlphaFoldDB" id="A0A0C1RAB3"/>
<evidence type="ECO:0000313" key="2">
    <source>
        <dbReference type="EMBL" id="KIE12608.1"/>
    </source>
</evidence>
<proteinExistence type="predicted"/>
<name>A0A0C1RAB3_9CYAN</name>
<feature type="region of interest" description="Disordered" evidence="1">
    <location>
        <begin position="48"/>
        <end position="69"/>
    </location>
</feature>
<sequence>MTNIKITELQSDNQINNLEELSDDESVKIRGGLNQDILRVLNQQAEEDERRRQQRLLDEFSGSGAPDKY</sequence>
<accession>A0A0C1RAB3</accession>